<feature type="non-terminal residue" evidence="4">
    <location>
        <position position="50"/>
    </location>
</feature>
<dbReference type="InterPro" id="IPR023214">
    <property type="entry name" value="HAD_sf"/>
</dbReference>
<reference evidence="4 5" key="1">
    <citation type="submission" date="2014-04" db="EMBL/GenBank/DDBJ databases">
        <authorList>
            <consortium name="International Citrus Genome Consortium"/>
            <person name="Gmitter F."/>
            <person name="Chen C."/>
            <person name="Farmerie W."/>
            <person name="Harkins T."/>
            <person name="Desany B."/>
            <person name="Mohiuddin M."/>
            <person name="Kodira C."/>
            <person name="Borodovsky M."/>
            <person name="Lomsadze A."/>
            <person name="Burns P."/>
            <person name="Jenkins J."/>
            <person name="Prochnik S."/>
            <person name="Shu S."/>
            <person name="Chapman J."/>
            <person name="Pitluck S."/>
            <person name="Schmutz J."/>
            <person name="Rokhsar D."/>
        </authorList>
    </citation>
    <scope>NUCLEOTIDE SEQUENCE</scope>
</reference>
<evidence type="ECO:0008006" key="6">
    <source>
        <dbReference type="Google" id="ProtNLM"/>
    </source>
</evidence>
<gene>
    <name evidence="4" type="ORF">CISIN_1g0259441mg</name>
</gene>
<proteinExistence type="predicted"/>
<dbReference type="GO" id="GO:0046872">
    <property type="term" value="F:metal ion binding"/>
    <property type="evidence" value="ECO:0007669"/>
    <property type="project" value="UniProtKB-KW"/>
</dbReference>
<keyword evidence="3" id="KW-0460">Magnesium</keyword>
<dbReference type="AlphaFoldDB" id="A0A067DXG5"/>
<dbReference type="InterPro" id="IPR036412">
    <property type="entry name" value="HAD-like_sf"/>
</dbReference>
<evidence type="ECO:0000313" key="5">
    <source>
        <dbReference type="Proteomes" id="UP000027120"/>
    </source>
</evidence>
<evidence type="ECO:0000256" key="1">
    <source>
        <dbReference type="ARBA" id="ARBA00001946"/>
    </source>
</evidence>
<evidence type="ECO:0000256" key="2">
    <source>
        <dbReference type="ARBA" id="ARBA00022723"/>
    </source>
</evidence>
<dbReference type="PANTHER" id="PTHR46193:SF9">
    <property type="entry name" value="HALOACID DEHALOGENASE-LIKE HYDROLASE DOMAIN-CONTAINING PROTEIN SGPP"/>
    <property type="match status" value="1"/>
</dbReference>
<protein>
    <recommendedName>
        <fullName evidence="6">Haloacid dehalogenase-like hydrolase domain-containing protein Sgpp</fullName>
    </recommendedName>
</protein>
<keyword evidence="5" id="KW-1185">Reference proteome</keyword>
<organism evidence="4 5">
    <name type="scientific">Citrus sinensis</name>
    <name type="common">Sweet orange</name>
    <name type="synonym">Citrus aurantium var. sinensis</name>
    <dbReference type="NCBI Taxonomy" id="2711"/>
    <lineage>
        <taxon>Eukaryota</taxon>
        <taxon>Viridiplantae</taxon>
        <taxon>Streptophyta</taxon>
        <taxon>Embryophyta</taxon>
        <taxon>Tracheophyta</taxon>
        <taxon>Spermatophyta</taxon>
        <taxon>Magnoliopsida</taxon>
        <taxon>eudicotyledons</taxon>
        <taxon>Gunneridae</taxon>
        <taxon>Pentapetalae</taxon>
        <taxon>rosids</taxon>
        <taxon>malvids</taxon>
        <taxon>Sapindales</taxon>
        <taxon>Rutaceae</taxon>
        <taxon>Aurantioideae</taxon>
        <taxon>Citrus</taxon>
    </lineage>
</organism>
<dbReference type="Gene3D" id="1.10.150.240">
    <property type="entry name" value="Putative phosphatase, domain 2"/>
    <property type="match status" value="1"/>
</dbReference>
<sequence>MTCSTGENSVESKDALAKLAPLEAVLFDVDGTLCDSDPLHHYAFREMLQE</sequence>
<evidence type="ECO:0000256" key="3">
    <source>
        <dbReference type="ARBA" id="ARBA00022842"/>
    </source>
</evidence>
<dbReference type="SUPFAM" id="SSF56784">
    <property type="entry name" value="HAD-like"/>
    <property type="match status" value="1"/>
</dbReference>
<dbReference type="Proteomes" id="UP000027120">
    <property type="component" value="Unassembled WGS sequence"/>
</dbReference>
<dbReference type="Gene3D" id="3.40.50.1000">
    <property type="entry name" value="HAD superfamily/HAD-like"/>
    <property type="match status" value="1"/>
</dbReference>
<dbReference type="EMBL" id="KK785387">
    <property type="protein sequence ID" value="KDO43307.1"/>
    <property type="molecule type" value="Genomic_DNA"/>
</dbReference>
<dbReference type="PANTHER" id="PTHR46193">
    <property type="entry name" value="6-PHOSPHOGLUCONATE PHOSPHATASE"/>
    <property type="match status" value="1"/>
</dbReference>
<accession>A0A067DXG5</accession>
<dbReference type="GO" id="GO:0003824">
    <property type="term" value="F:catalytic activity"/>
    <property type="evidence" value="ECO:0007669"/>
    <property type="project" value="UniProtKB-ARBA"/>
</dbReference>
<dbReference type="STRING" id="2711.A0A067DXG5"/>
<dbReference type="InterPro" id="IPR023198">
    <property type="entry name" value="PGP-like_dom2"/>
</dbReference>
<keyword evidence="2" id="KW-0479">Metal-binding</keyword>
<dbReference type="EMBL" id="KK785387">
    <property type="protein sequence ID" value="KDO43306.1"/>
    <property type="molecule type" value="Genomic_DNA"/>
</dbReference>
<comment type="cofactor">
    <cofactor evidence="1">
        <name>Mg(2+)</name>
        <dbReference type="ChEBI" id="CHEBI:18420"/>
    </cofactor>
</comment>
<evidence type="ECO:0000313" key="4">
    <source>
        <dbReference type="EMBL" id="KDO43306.1"/>
    </source>
</evidence>
<name>A0A067DXG5_CITSI</name>
<dbReference type="InterPro" id="IPR051600">
    <property type="entry name" value="Beta-PGM-like"/>
</dbReference>